<dbReference type="InterPro" id="IPR042262">
    <property type="entry name" value="CN_hydtase_beta_C"/>
</dbReference>
<dbReference type="Gene3D" id="1.10.472.20">
    <property type="entry name" value="Nitrile hydratase, beta subunit"/>
    <property type="match status" value="1"/>
</dbReference>
<feature type="domain" description="Nitrile hydratase beta subunit-like N-terminal" evidence="1">
    <location>
        <begin position="11"/>
        <end position="107"/>
    </location>
</feature>
<dbReference type="InterPro" id="IPR008990">
    <property type="entry name" value="Elect_transpt_acc-like_dom_sf"/>
</dbReference>
<keyword evidence="3" id="KW-1185">Reference proteome</keyword>
<comment type="caution">
    <text evidence="2">The sequence shown here is derived from an EMBL/GenBank/DDBJ whole genome shotgun (WGS) entry which is preliminary data.</text>
</comment>
<evidence type="ECO:0000313" key="3">
    <source>
        <dbReference type="Proteomes" id="UP000196655"/>
    </source>
</evidence>
<dbReference type="NCBIfam" id="TIGR03889">
    <property type="entry name" value="nitrile_acc"/>
    <property type="match status" value="1"/>
</dbReference>
<sequence length="126" mass="13504">MSRHEAVIAALDGAAPLPRDADGPVFAEPWQAQAFAMAVALHQRGVFTWPEWAAALAAEIASARAAGDPDDGSRYYEHWLAALERLVLAKGVADAEALGRRRDAWDRAARATPHGAPILLENDPLS</sequence>
<proteinExistence type="predicted"/>
<gene>
    <name evidence="2" type="ORF">BWR60_20130</name>
</gene>
<dbReference type="AlphaFoldDB" id="A0A211ZJ83"/>
<dbReference type="Pfam" id="PF21006">
    <property type="entry name" value="NHase_beta_N"/>
    <property type="match status" value="1"/>
</dbReference>
<dbReference type="Proteomes" id="UP000196655">
    <property type="component" value="Unassembled WGS sequence"/>
</dbReference>
<dbReference type="RefSeq" id="WP_088152800.1">
    <property type="nucleotide sequence ID" value="NZ_NHON01000039.1"/>
</dbReference>
<accession>A0A211ZJ83</accession>
<dbReference type="InterPro" id="IPR023808">
    <property type="entry name" value="Nitrile_Hydratase_acc_put"/>
</dbReference>
<name>A0A211ZJ83_9PROT</name>
<evidence type="ECO:0000313" key="2">
    <source>
        <dbReference type="EMBL" id="OWJ65310.1"/>
    </source>
</evidence>
<dbReference type="EMBL" id="NHON01000039">
    <property type="protein sequence ID" value="OWJ65310.1"/>
    <property type="molecule type" value="Genomic_DNA"/>
</dbReference>
<dbReference type="InterPro" id="IPR049054">
    <property type="entry name" value="CN_hydtase_beta-like_N"/>
</dbReference>
<dbReference type="OrthoDB" id="9811616at2"/>
<organism evidence="2 3">
    <name type="scientific">Inquilinus limosus</name>
    <dbReference type="NCBI Taxonomy" id="171674"/>
    <lineage>
        <taxon>Bacteria</taxon>
        <taxon>Pseudomonadati</taxon>
        <taxon>Pseudomonadota</taxon>
        <taxon>Alphaproteobacteria</taxon>
        <taxon>Rhodospirillales</taxon>
        <taxon>Rhodospirillaceae</taxon>
        <taxon>Inquilinus</taxon>
    </lineage>
</organism>
<dbReference type="SUPFAM" id="SSF50090">
    <property type="entry name" value="Electron transport accessory proteins"/>
    <property type="match status" value="1"/>
</dbReference>
<protein>
    <submittedName>
        <fullName evidence="2">Nitrile hydratase accessory protein</fullName>
    </submittedName>
</protein>
<evidence type="ECO:0000259" key="1">
    <source>
        <dbReference type="Pfam" id="PF21006"/>
    </source>
</evidence>
<dbReference type="STRING" id="1122125.GCA_000423185_01364"/>
<reference evidence="3" key="1">
    <citation type="submission" date="2017-05" db="EMBL/GenBank/DDBJ databases">
        <authorList>
            <person name="Macchi M."/>
            <person name="Festa S."/>
            <person name="Coppotelli B.M."/>
            <person name="Morelli I.S."/>
        </authorList>
    </citation>
    <scope>NUCLEOTIDE SEQUENCE [LARGE SCALE GENOMIC DNA]</scope>
    <source>
        <strain evidence="3">I</strain>
    </source>
</reference>